<evidence type="ECO:0000259" key="12">
    <source>
        <dbReference type="Pfam" id="PF00401"/>
    </source>
</evidence>
<evidence type="ECO:0000259" key="13">
    <source>
        <dbReference type="Pfam" id="PF02823"/>
    </source>
</evidence>
<keyword evidence="4 9" id="KW-0813">Transport</keyword>
<keyword evidence="14" id="KW-0378">Hydrolase</keyword>
<evidence type="ECO:0000256" key="1">
    <source>
        <dbReference type="ARBA" id="ARBA00003543"/>
    </source>
</evidence>
<dbReference type="GO" id="GO:0046933">
    <property type="term" value="F:proton-transporting ATP synthase activity, rotational mechanism"/>
    <property type="evidence" value="ECO:0007669"/>
    <property type="project" value="UniProtKB-UniRule"/>
</dbReference>
<dbReference type="RefSeq" id="WP_338636292.1">
    <property type="nucleotide sequence ID" value="NZ_CP146516.1"/>
</dbReference>
<evidence type="ECO:0000256" key="6">
    <source>
        <dbReference type="ARBA" id="ARBA00023136"/>
    </source>
</evidence>
<evidence type="ECO:0000313" key="15">
    <source>
        <dbReference type="Proteomes" id="UP000253934"/>
    </source>
</evidence>
<evidence type="ECO:0000256" key="5">
    <source>
        <dbReference type="ARBA" id="ARBA00023065"/>
    </source>
</evidence>
<dbReference type="Proteomes" id="UP000253934">
    <property type="component" value="Unassembled WGS sequence"/>
</dbReference>
<dbReference type="InterPro" id="IPR001469">
    <property type="entry name" value="ATP_synth_F1_dsu/esu"/>
</dbReference>
<keyword evidence="6 9" id="KW-0472">Membrane</keyword>
<dbReference type="InterPro" id="IPR020546">
    <property type="entry name" value="ATP_synth_F1_dsu/esu_N"/>
</dbReference>
<dbReference type="GO" id="GO:0045259">
    <property type="term" value="C:proton-transporting ATP synthase complex"/>
    <property type="evidence" value="ECO:0007669"/>
    <property type="project" value="UniProtKB-KW"/>
</dbReference>
<keyword evidence="11" id="KW-0175">Coiled coil</keyword>
<dbReference type="GO" id="GO:0005524">
    <property type="term" value="F:ATP binding"/>
    <property type="evidence" value="ECO:0007669"/>
    <property type="project" value="UniProtKB-UniRule"/>
</dbReference>
<dbReference type="NCBIfam" id="TIGR01216">
    <property type="entry name" value="ATP_synt_epsi"/>
    <property type="match status" value="1"/>
</dbReference>
<gene>
    <name evidence="9 14" type="primary">atpC</name>
    <name evidence="14" type="ORF">DCC88_00450</name>
</gene>
<comment type="caution">
    <text evidence="14">The sequence shown here is derived from an EMBL/GenBank/DDBJ whole genome shotgun (WGS) entry which is preliminary data.</text>
</comment>
<organism evidence="14 15">
    <name type="scientific">Spirobacillus cienkowskii</name>
    <dbReference type="NCBI Taxonomy" id="495820"/>
    <lineage>
        <taxon>Bacteria</taxon>
        <taxon>Pseudomonadati</taxon>
        <taxon>Bdellovibrionota</taxon>
        <taxon>Oligoflexia</taxon>
        <taxon>Silvanigrellales</taxon>
        <taxon>Spirobacillus</taxon>
    </lineage>
</organism>
<keyword evidence="5 9" id="KW-0406">Ion transport</keyword>
<dbReference type="SUPFAM" id="SSF51344">
    <property type="entry name" value="Epsilon subunit of F1F0-ATP synthase N-terminal domain"/>
    <property type="match status" value="1"/>
</dbReference>
<dbReference type="InterPro" id="IPR020547">
    <property type="entry name" value="ATP_synth_F1_esu_C"/>
</dbReference>
<accession>A0A369L1C2</accession>
<keyword evidence="8 9" id="KW-0066">ATP synthesis</keyword>
<evidence type="ECO:0000256" key="2">
    <source>
        <dbReference type="ARBA" id="ARBA00004184"/>
    </source>
</evidence>
<keyword evidence="15" id="KW-1185">Reference proteome</keyword>
<dbReference type="GO" id="GO:0005886">
    <property type="term" value="C:plasma membrane"/>
    <property type="evidence" value="ECO:0007669"/>
    <property type="project" value="UniProtKB-SubCell"/>
</dbReference>
<keyword evidence="9" id="KW-1003">Cell membrane</keyword>
<feature type="domain" description="ATP synthase F1 complex delta/epsilon subunit N-terminal" evidence="13">
    <location>
        <begin position="8"/>
        <end position="87"/>
    </location>
</feature>
<keyword evidence="7 9" id="KW-0139">CF(1)</keyword>
<dbReference type="Gene3D" id="1.20.5.440">
    <property type="entry name" value="ATP synthase delta/epsilon subunit, C-terminal domain"/>
    <property type="match status" value="1"/>
</dbReference>
<evidence type="ECO:0000256" key="10">
    <source>
        <dbReference type="RuleBase" id="RU003656"/>
    </source>
</evidence>
<sequence>MAESKGNMRVVILTPYKRLFDLSGVTELYFPIENGVIGVLPGHAPMVTAVGTGILIYTQNDVSGFFKVSGGVAEVTGGSVTLLVDVAEDASQIDLERARKALERAESRLNTKTSDSELDTKRAEFARLKALSRIQASELNKNKQSQTSKPE</sequence>
<dbReference type="PANTHER" id="PTHR13822:SF10">
    <property type="entry name" value="ATP SYNTHASE EPSILON CHAIN, CHLOROPLASTIC"/>
    <property type="match status" value="1"/>
</dbReference>
<protein>
    <recommendedName>
        <fullName evidence="9">ATP synthase epsilon chain</fullName>
    </recommendedName>
    <alternativeName>
        <fullName evidence="9">ATP synthase F1 sector epsilon subunit</fullName>
    </alternativeName>
    <alternativeName>
        <fullName evidence="9">F-ATPase epsilon subunit</fullName>
    </alternativeName>
</protein>
<evidence type="ECO:0000256" key="4">
    <source>
        <dbReference type="ARBA" id="ARBA00022448"/>
    </source>
</evidence>
<evidence type="ECO:0000256" key="11">
    <source>
        <dbReference type="SAM" id="Coils"/>
    </source>
</evidence>
<dbReference type="Pfam" id="PF02823">
    <property type="entry name" value="ATP-synt_DE_N"/>
    <property type="match status" value="1"/>
</dbReference>
<comment type="similarity">
    <text evidence="3 9 10">Belongs to the ATPase epsilon chain family.</text>
</comment>
<dbReference type="EMBL" id="QOVW01000002">
    <property type="protein sequence ID" value="RDB37296.1"/>
    <property type="molecule type" value="Genomic_DNA"/>
</dbReference>
<comment type="function">
    <text evidence="1 9">Produces ATP from ADP in the presence of a proton gradient across the membrane.</text>
</comment>
<dbReference type="Gene3D" id="2.60.15.10">
    <property type="entry name" value="F0F1 ATP synthase delta/epsilon subunit, N-terminal"/>
    <property type="match status" value="1"/>
</dbReference>
<dbReference type="Pfam" id="PF00401">
    <property type="entry name" value="ATP-synt_DE"/>
    <property type="match status" value="1"/>
</dbReference>
<dbReference type="InterPro" id="IPR036771">
    <property type="entry name" value="ATPsynth_dsu/esu_N"/>
</dbReference>
<evidence type="ECO:0000313" key="14">
    <source>
        <dbReference type="EMBL" id="RDB37296.1"/>
    </source>
</evidence>
<evidence type="ECO:0000256" key="7">
    <source>
        <dbReference type="ARBA" id="ARBA00023196"/>
    </source>
</evidence>
<feature type="domain" description="ATP synthase epsilon subunit C-terminal" evidence="12">
    <location>
        <begin position="92"/>
        <end position="138"/>
    </location>
</feature>
<feature type="coiled-coil region" evidence="11">
    <location>
        <begin position="88"/>
        <end position="115"/>
    </location>
</feature>
<comment type="subcellular location">
    <subcellularLocation>
        <location evidence="9">Cell membrane</location>
        <topology evidence="9">Peripheral membrane protein</topology>
    </subcellularLocation>
    <subcellularLocation>
        <location evidence="2">Endomembrane system</location>
        <topology evidence="2">Peripheral membrane protein</topology>
    </subcellularLocation>
</comment>
<dbReference type="GO" id="GO:0012505">
    <property type="term" value="C:endomembrane system"/>
    <property type="evidence" value="ECO:0007669"/>
    <property type="project" value="UniProtKB-SubCell"/>
</dbReference>
<comment type="subunit">
    <text evidence="9 10">F-type ATPases have 2 components, CF(1) - the catalytic core - and CF(0) - the membrane proton channel. CF(1) has five subunits: alpha(3), beta(3), gamma(1), delta(1), epsilon(1). CF(0) has three main subunits: a, b and c.</text>
</comment>
<evidence type="ECO:0000256" key="9">
    <source>
        <dbReference type="HAMAP-Rule" id="MF_00530"/>
    </source>
</evidence>
<proteinExistence type="inferred from homology"/>
<dbReference type="PANTHER" id="PTHR13822">
    <property type="entry name" value="ATP SYNTHASE DELTA/EPSILON CHAIN"/>
    <property type="match status" value="1"/>
</dbReference>
<dbReference type="AlphaFoldDB" id="A0A369L1C2"/>
<dbReference type="GO" id="GO:0016787">
    <property type="term" value="F:hydrolase activity"/>
    <property type="evidence" value="ECO:0007669"/>
    <property type="project" value="UniProtKB-KW"/>
</dbReference>
<dbReference type="HAMAP" id="MF_00530">
    <property type="entry name" value="ATP_synth_epsil_bac"/>
    <property type="match status" value="1"/>
</dbReference>
<keyword evidence="9" id="KW-0375">Hydrogen ion transport</keyword>
<dbReference type="CDD" id="cd12152">
    <property type="entry name" value="F1-ATPase_delta"/>
    <property type="match status" value="1"/>
</dbReference>
<reference evidence="14" key="1">
    <citation type="submission" date="2018-04" db="EMBL/GenBank/DDBJ databases">
        <title>Draft genome sequence of the Candidatus Spirobacillus cienkowskii, a pathogen of freshwater Daphnia species, reconstructed from hemolymph metagenomic reads.</title>
        <authorList>
            <person name="Bresciani L."/>
            <person name="Lemos L.N."/>
            <person name="Wale N."/>
            <person name="Lin J.Y."/>
            <person name="Fernandes G.R."/>
            <person name="Duffy M.A."/>
            <person name="Rodrigues J.M."/>
        </authorList>
    </citation>
    <scope>NUCLEOTIDE SEQUENCE [LARGE SCALE GENOMIC DNA]</scope>
    <source>
        <strain evidence="14">Binning01</strain>
    </source>
</reference>
<name>A0A369L1C2_9BACT</name>
<evidence type="ECO:0000256" key="3">
    <source>
        <dbReference type="ARBA" id="ARBA00005712"/>
    </source>
</evidence>
<evidence type="ECO:0000256" key="8">
    <source>
        <dbReference type="ARBA" id="ARBA00023310"/>
    </source>
</evidence>